<evidence type="ECO:0000313" key="1">
    <source>
        <dbReference type="EMBL" id="KAI5647953.1"/>
    </source>
</evidence>
<dbReference type="Proteomes" id="UP001060085">
    <property type="component" value="Linkage Group LG08"/>
</dbReference>
<dbReference type="EMBL" id="CM044708">
    <property type="protein sequence ID" value="KAI5647953.1"/>
    <property type="molecule type" value="Genomic_DNA"/>
</dbReference>
<proteinExistence type="predicted"/>
<accession>A0ACB9ZKK0</accession>
<gene>
    <name evidence="1" type="ORF">M9H77_33958</name>
</gene>
<name>A0ACB9ZKK0_CATRO</name>
<evidence type="ECO:0000313" key="2">
    <source>
        <dbReference type="Proteomes" id="UP001060085"/>
    </source>
</evidence>
<sequence length="217" mass="24212">MVGALSSSSGSNESSSHELLLKAHAHVWNMIYNFINSMSIKCAIDLNIPDIIHNHGNPITLSELTQSLKINSSKAPYVYRLMRILTHSGFFTKSKIGRNETEEVDAYALTPSSNLLLKDNPSNINPLLSLALQPTRIRAWLNLSDWFRNDEDLTRNPFANTHDGRDIWKMSGQEQGINNLFNEAMANDAWFISSLVVENFEIFKGLTSLVDVGGGTC</sequence>
<protein>
    <submittedName>
        <fullName evidence="1">Uncharacterized protein</fullName>
    </submittedName>
</protein>
<keyword evidence="2" id="KW-1185">Reference proteome</keyword>
<comment type="caution">
    <text evidence="1">The sequence shown here is derived from an EMBL/GenBank/DDBJ whole genome shotgun (WGS) entry which is preliminary data.</text>
</comment>
<organism evidence="1 2">
    <name type="scientific">Catharanthus roseus</name>
    <name type="common">Madagascar periwinkle</name>
    <name type="synonym">Vinca rosea</name>
    <dbReference type="NCBI Taxonomy" id="4058"/>
    <lineage>
        <taxon>Eukaryota</taxon>
        <taxon>Viridiplantae</taxon>
        <taxon>Streptophyta</taxon>
        <taxon>Embryophyta</taxon>
        <taxon>Tracheophyta</taxon>
        <taxon>Spermatophyta</taxon>
        <taxon>Magnoliopsida</taxon>
        <taxon>eudicotyledons</taxon>
        <taxon>Gunneridae</taxon>
        <taxon>Pentapetalae</taxon>
        <taxon>asterids</taxon>
        <taxon>lamiids</taxon>
        <taxon>Gentianales</taxon>
        <taxon>Apocynaceae</taxon>
        <taxon>Rauvolfioideae</taxon>
        <taxon>Vinceae</taxon>
        <taxon>Catharanthinae</taxon>
        <taxon>Catharanthus</taxon>
    </lineage>
</organism>
<reference evidence="2" key="1">
    <citation type="journal article" date="2023" name="Nat. Plants">
        <title>Single-cell RNA sequencing provides a high-resolution roadmap for understanding the multicellular compartmentation of specialized metabolism.</title>
        <authorList>
            <person name="Sun S."/>
            <person name="Shen X."/>
            <person name="Li Y."/>
            <person name="Li Y."/>
            <person name="Wang S."/>
            <person name="Li R."/>
            <person name="Zhang H."/>
            <person name="Shen G."/>
            <person name="Guo B."/>
            <person name="Wei J."/>
            <person name="Xu J."/>
            <person name="St-Pierre B."/>
            <person name="Chen S."/>
            <person name="Sun C."/>
        </authorList>
    </citation>
    <scope>NUCLEOTIDE SEQUENCE [LARGE SCALE GENOMIC DNA]</scope>
</reference>